<dbReference type="AlphaFoldDB" id="A0A4Z2HPL8"/>
<dbReference type="Proteomes" id="UP000314294">
    <property type="component" value="Unassembled WGS sequence"/>
</dbReference>
<gene>
    <name evidence="2" type="ORF">EYF80_022821</name>
</gene>
<protein>
    <submittedName>
        <fullName evidence="2">Uncharacterized protein</fullName>
    </submittedName>
</protein>
<evidence type="ECO:0000313" key="2">
    <source>
        <dbReference type="EMBL" id="TNN66904.1"/>
    </source>
</evidence>
<dbReference type="EMBL" id="SRLO01000212">
    <property type="protein sequence ID" value="TNN66904.1"/>
    <property type="molecule type" value="Genomic_DNA"/>
</dbReference>
<feature type="region of interest" description="Disordered" evidence="1">
    <location>
        <begin position="84"/>
        <end position="106"/>
    </location>
</feature>
<evidence type="ECO:0000313" key="3">
    <source>
        <dbReference type="Proteomes" id="UP000314294"/>
    </source>
</evidence>
<proteinExistence type="predicted"/>
<keyword evidence="3" id="KW-1185">Reference proteome</keyword>
<accession>A0A4Z2HPL8</accession>
<sequence length="106" mass="11388">MWRKEIRILSIFVEDAEQPQDLPSLLTEPFQDIGFLPVPQRHDGFVVATRWSALASIEAPVQRDDAAGAGPAAALIGTAGTAPRTRLLSGSAERNPNEKLSAEHGS</sequence>
<evidence type="ECO:0000256" key="1">
    <source>
        <dbReference type="SAM" id="MobiDB-lite"/>
    </source>
</evidence>
<name>A0A4Z2HPL8_9TELE</name>
<reference evidence="2 3" key="1">
    <citation type="submission" date="2019-03" db="EMBL/GenBank/DDBJ databases">
        <title>First draft genome of Liparis tanakae, snailfish: a comprehensive survey of snailfish specific genes.</title>
        <authorList>
            <person name="Kim W."/>
            <person name="Song I."/>
            <person name="Jeong J.-H."/>
            <person name="Kim D."/>
            <person name="Kim S."/>
            <person name="Ryu S."/>
            <person name="Song J.Y."/>
            <person name="Lee S.K."/>
        </authorList>
    </citation>
    <scope>NUCLEOTIDE SEQUENCE [LARGE SCALE GENOMIC DNA]</scope>
    <source>
        <tissue evidence="2">Muscle</tissue>
    </source>
</reference>
<organism evidence="2 3">
    <name type="scientific">Liparis tanakae</name>
    <name type="common">Tanaka's snailfish</name>
    <dbReference type="NCBI Taxonomy" id="230148"/>
    <lineage>
        <taxon>Eukaryota</taxon>
        <taxon>Metazoa</taxon>
        <taxon>Chordata</taxon>
        <taxon>Craniata</taxon>
        <taxon>Vertebrata</taxon>
        <taxon>Euteleostomi</taxon>
        <taxon>Actinopterygii</taxon>
        <taxon>Neopterygii</taxon>
        <taxon>Teleostei</taxon>
        <taxon>Neoteleostei</taxon>
        <taxon>Acanthomorphata</taxon>
        <taxon>Eupercaria</taxon>
        <taxon>Perciformes</taxon>
        <taxon>Cottioidei</taxon>
        <taxon>Cottales</taxon>
        <taxon>Liparidae</taxon>
        <taxon>Liparis</taxon>
    </lineage>
</organism>
<comment type="caution">
    <text evidence="2">The sequence shown here is derived from an EMBL/GenBank/DDBJ whole genome shotgun (WGS) entry which is preliminary data.</text>
</comment>
<feature type="compositionally biased region" description="Basic and acidic residues" evidence="1">
    <location>
        <begin position="95"/>
        <end position="106"/>
    </location>
</feature>